<comment type="catalytic activity">
    <reaction evidence="1">
        <text>ATP + protein L-histidine = ADP + protein N-phospho-L-histidine.</text>
        <dbReference type="EC" id="2.7.13.3"/>
    </reaction>
</comment>
<gene>
    <name evidence="12" type="ORF">HY912_21805</name>
</gene>
<evidence type="ECO:0000256" key="8">
    <source>
        <dbReference type="SAM" id="Coils"/>
    </source>
</evidence>
<dbReference type="PROSITE" id="PS50112">
    <property type="entry name" value="PAS"/>
    <property type="match status" value="1"/>
</dbReference>
<evidence type="ECO:0000256" key="7">
    <source>
        <dbReference type="ARBA" id="ARBA00023136"/>
    </source>
</evidence>
<dbReference type="InterPro" id="IPR003594">
    <property type="entry name" value="HATPase_dom"/>
</dbReference>
<feature type="domain" description="PAC" evidence="11">
    <location>
        <begin position="111"/>
        <end position="163"/>
    </location>
</feature>
<feature type="domain" description="PAS" evidence="10">
    <location>
        <begin position="35"/>
        <end position="107"/>
    </location>
</feature>
<feature type="domain" description="Histidine kinase" evidence="9">
    <location>
        <begin position="167"/>
        <end position="367"/>
    </location>
</feature>
<protein>
    <recommendedName>
        <fullName evidence="2">histidine kinase</fullName>
        <ecNumber evidence="2">2.7.13.3</ecNumber>
    </recommendedName>
</protein>
<evidence type="ECO:0000256" key="3">
    <source>
        <dbReference type="ARBA" id="ARBA00022553"/>
    </source>
</evidence>
<keyword evidence="4" id="KW-0808">Transferase</keyword>
<dbReference type="GO" id="GO:0000155">
    <property type="term" value="F:phosphorelay sensor kinase activity"/>
    <property type="evidence" value="ECO:0007669"/>
    <property type="project" value="InterPro"/>
</dbReference>
<dbReference type="AlphaFoldDB" id="A0A9D6V5Z2"/>
<dbReference type="SMART" id="SM00091">
    <property type="entry name" value="PAS"/>
    <property type="match status" value="1"/>
</dbReference>
<evidence type="ECO:0000313" key="13">
    <source>
        <dbReference type="Proteomes" id="UP000807825"/>
    </source>
</evidence>
<dbReference type="SUPFAM" id="SSF47384">
    <property type="entry name" value="Homodimeric domain of signal transducing histidine kinase"/>
    <property type="match status" value="1"/>
</dbReference>
<dbReference type="InterPro" id="IPR036890">
    <property type="entry name" value="HATPase_C_sf"/>
</dbReference>
<dbReference type="GO" id="GO:0004721">
    <property type="term" value="F:phosphoprotein phosphatase activity"/>
    <property type="evidence" value="ECO:0007669"/>
    <property type="project" value="TreeGrafter"/>
</dbReference>
<keyword evidence="7" id="KW-0472">Membrane</keyword>
<evidence type="ECO:0000313" key="12">
    <source>
        <dbReference type="EMBL" id="MBI5252139.1"/>
    </source>
</evidence>
<dbReference type="InterPro" id="IPR000700">
    <property type="entry name" value="PAS-assoc_C"/>
</dbReference>
<evidence type="ECO:0000259" key="11">
    <source>
        <dbReference type="PROSITE" id="PS50113"/>
    </source>
</evidence>
<name>A0A9D6V5Z2_9BACT</name>
<dbReference type="GO" id="GO:0006355">
    <property type="term" value="P:regulation of DNA-templated transcription"/>
    <property type="evidence" value="ECO:0007669"/>
    <property type="project" value="InterPro"/>
</dbReference>
<evidence type="ECO:0000256" key="2">
    <source>
        <dbReference type="ARBA" id="ARBA00012438"/>
    </source>
</evidence>
<dbReference type="Pfam" id="PF02518">
    <property type="entry name" value="HATPase_c"/>
    <property type="match status" value="1"/>
</dbReference>
<dbReference type="GO" id="GO:0016036">
    <property type="term" value="P:cellular response to phosphate starvation"/>
    <property type="evidence" value="ECO:0007669"/>
    <property type="project" value="TreeGrafter"/>
</dbReference>
<dbReference type="InterPro" id="IPR036097">
    <property type="entry name" value="HisK_dim/P_sf"/>
</dbReference>
<dbReference type="SMART" id="SM00387">
    <property type="entry name" value="HATPase_c"/>
    <property type="match status" value="1"/>
</dbReference>
<evidence type="ECO:0000256" key="5">
    <source>
        <dbReference type="ARBA" id="ARBA00022777"/>
    </source>
</evidence>
<reference evidence="12" key="1">
    <citation type="submission" date="2020-07" db="EMBL/GenBank/DDBJ databases">
        <title>Huge and variable diversity of episymbiotic CPR bacteria and DPANN archaea in groundwater ecosystems.</title>
        <authorList>
            <person name="He C.Y."/>
            <person name="Keren R."/>
            <person name="Whittaker M."/>
            <person name="Farag I.F."/>
            <person name="Doudna J."/>
            <person name="Cate J.H.D."/>
            <person name="Banfield J.F."/>
        </authorList>
    </citation>
    <scope>NUCLEOTIDE SEQUENCE</scope>
    <source>
        <strain evidence="12">NC_groundwater_1664_Pr3_B-0.1um_52_9</strain>
    </source>
</reference>
<dbReference type="Pfam" id="PF00989">
    <property type="entry name" value="PAS"/>
    <property type="match status" value="1"/>
</dbReference>
<keyword evidence="6" id="KW-0902">Two-component regulatory system</keyword>
<evidence type="ECO:0000259" key="9">
    <source>
        <dbReference type="PROSITE" id="PS50109"/>
    </source>
</evidence>
<keyword evidence="5" id="KW-0418">Kinase</keyword>
<dbReference type="NCBIfam" id="TIGR00229">
    <property type="entry name" value="sensory_box"/>
    <property type="match status" value="1"/>
</dbReference>
<evidence type="ECO:0000256" key="4">
    <source>
        <dbReference type="ARBA" id="ARBA00022679"/>
    </source>
</evidence>
<dbReference type="PROSITE" id="PS50113">
    <property type="entry name" value="PAC"/>
    <property type="match status" value="1"/>
</dbReference>
<dbReference type="EMBL" id="JACRDE010000572">
    <property type="protein sequence ID" value="MBI5252139.1"/>
    <property type="molecule type" value="Genomic_DNA"/>
</dbReference>
<dbReference type="PROSITE" id="PS50109">
    <property type="entry name" value="HIS_KIN"/>
    <property type="match status" value="1"/>
</dbReference>
<dbReference type="InterPro" id="IPR005467">
    <property type="entry name" value="His_kinase_dom"/>
</dbReference>
<dbReference type="SUPFAM" id="SSF55785">
    <property type="entry name" value="PYP-like sensor domain (PAS domain)"/>
    <property type="match status" value="1"/>
</dbReference>
<dbReference type="InterPro" id="IPR035965">
    <property type="entry name" value="PAS-like_dom_sf"/>
</dbReference>
<dbReference type="SMART" id="SM00388">
    <property type="entry name" value="HisKA"/>
    <property type="match status" value="1"/>
</dbReference>
<dbReference type="Gene3D" id="3.30.450.20">
    <property type="entry name" value="PAS domain"/>
    <property type="match status" value="1"/>
</dbReference>
<dbReference type="InterPro" id="IPR050351">
    <property type="entry name" value="BphY/WalK/GraS-like"/>
</dbReference>
<organism evidence="12 13">
    <name type="scientific">Desulfomonile tiedjei</name>
    <dbReference type="NCBI Taxonomy" id="2358"/>
    <lineage>
        <taxon>Bacteria</taxon>
        <taxon>Pseudomonadati</taxon>
        <taxon>Thermodesulfobacteriota</taxon>
        <taxon>Desulfomonilia</taxon>
        <taxon>Desulfomonilales</taxon>
        <taxon>Desulfomonilaceae</taxon>
        <taxon>Desulfomonile</taxon>
    </lineage>
</organism>
<evidence type="ECO:0000256" key="6">
    <source>
        <dbReference type="ARBA" id="ARBA00023012"/>
    </source>
</evidence>
<keyword evidence="8" id="KW-0175">Coiled coil</keyword>
<proteinExistence type="predicted"/>
<dbReference type="InterPro" id="IPR003661">
    <property type="entry name" value="HisK_dim/P_dom"/>
</dbReference>
<keyword evidence="3" id="KW-0597">Phosphoprotein</keyword>
<dbReference type="CDD" id="cd00130">
    <property type="entry name" value="PAS"/>
    <property type="match status" value="1"/>
</dbReference>
<dbReference type="GO" id="GO:0005886">
    <property type="term" value="C:plasma membrane"/>
    <property type="evidence" value="ECO:0007669"/>
    <property type="project" value="TreeGrafter"/>
</dbReference>
<accession>A0A9D6V5Z2</accession>
<feature type="coiled-coil region" evidence="8">
    <location>
        <begin position="11"/>
        <end position="45"/>
    </location>
</feature>
<dbReference type="InterPro" id="IPR013767">
    <property type="entry name" value="PAS_fold"/>
</dbReference>
<comment type="caution">
    <text evidence="12">The sequence shown here is derived from an EMBL/GenBank/DDBJ whole genome shotgun (WGS) entry which is preliminary data.</text>
</comment>
<evidence type="ECO:0000256" key="1">
    <source>
        <dbReference type="ARBA" id="ARBA00000085"/>
    </source>
</evidence>
<dbReference type="EC" id="2.7.13.3" evidence="2"/>
<evidence type="ECO:0000259" key="10">
    <source>
        <dbReference type="PROSITE" id="PS50112"/>
    </source>
</evidence>
<dbReference type="Gene3D" id="1.10.287.130">
    <property type="match status" value="1"/>
</dbReference>
<sequence length="419" mass="47027">MIDQIDKSGPLDSEQQELQRLLGRLQKTEAEARTAQELLQGILNAIDSSADAIIIYDADGNTKYISDSFTRLFGWTKEELLGKRIPFVPESEKEVSLAGINRMMQDGKPLSGFETKRTRKDGTVLDVSISSSRYLDSHGEPSGVLVILRDITAWKSMQRARQRAVNHLSHELTTPLAIIDASLPKLGRHDLSPEERQKSLARVRRNLARLKEVQLIVQQMVAPSKYRPRPFPVIPFVLDTLDTLRKRSSNRSVALLHRLQPVDSTVIDPDMLKRVLHTLVKNAIENTPDGGTVTVIMESAQSGPLLQVEDRGVGILREDLPFIFEAFHHTQDTEHYSTKRPFDFNAGGKGLELMQLKMLADEGYMDIRFETSRCLYLPTLKDHCPGGISMCEHVNDERDCRKSGGTTFSVLFKAPNVSG</sequence>
<dbReference type="CDD" id="cd00082">
    <property type="entry name" value="HisKA"/>
    <property type="match status" value="1"/>
</dbReference>
<dbReference type="Gene3D" id="3.30.565.10">
    <property type="entry name" value="Histidine kinase-like ATPase, C-terminal domain"/>
    <property type="match status" value="1"/>
</dbReference>
<dbReference type="Proteomes" id="UP000807825">
    <property type="component" value="Unassembled WGS sequence"/>
</dbReference>
<dbReference type="SUPFAM" id="SSF55874">
    <property type="entry name" value="ATPase domain of HSP90 chaperone/DNA topoisomerase II/histidine kinase"/>
    <property type="match status" value="1"/>
</dbReference>
<dbReference type="InterPro" id="IPR000014">
    <property type="entry name" value="PAS"/>
</dbReference>
<dbReference type="PANTHER" id="PTHR45453:SF1">
    <property type="entry name" value="PHOSPHATE REGULON SENSOR PROTEIN PHOR"/>
    <property type="match status" value="1"/>
</dbReference>
<dbReference type="PANTHER" id="PTHR45453">
    <property type="entry name" value="PHOSPHATE REGULON SENSOR PROTEIN PHOR"/>
    <property type="match status" value="1"/>
</dbReference>